<dbReference type="PANTHER" id="PTHR35177">
    <property type="entry name" value="HYDROGENASE MATURATION FACTOR HYBG"/>
    <property type="match status" value="1"/>
</dbReference>
<dbReference type="EMBL" id="OY288114">
    <property type="protein sequence ID" value="CAJ0876883.1"/>
    <property type="molecule type" value="Genomic_DNA"/>
</dbReference>
<dbReference type="Gene3D" id="2.30.30.140">
    <property type="match status" value="1"/>
</dbReference>
<sequence length="68" mass="7394">MRVSELLPEQMAKVSLDGVSKTISIALVDDVSVGDYVILHVGFALSKIDAEEAERTLAMIRDFAEGSR</sequence>
<dbReference type="PANTHER" id="PTHR35177:SF2">
    <property type="entry name" value="HYDROGENASE MATURATION FACTOR HYBG"/>
    <property type="match status" value="1"/>
</dbReference>
<dbReference type="PRINTS" id="PR00445">
    <property type="entry name" value="HUPFHYPC"/>
</dbReference>
<proteinExistence type="inferred from homology"/>
<organism evidence="2">
    <name type="scientific">freshwater sediment metagenome</name>
    <dbReference type="NCBI Taxonomy" id="556182"/>
    <lineage>
        <taxon>unclassified sequences</taxon>
        <taxon>metagenomes</taxon>
        <taxon>ecological metagenomes</taxon>
    </lineage>
</organism>
<gene>
    <name evidence="2" type="ORF">AMST5_02828</name>
</gene>
<evidence type="ECO:0008006" key="3">
    <source>
        <dbReference type="Google" id="ProtNLM"/>
    </source>
</evidence>
<protein>
    <recommendedName>
        <fullName evidence="3">Hydrogenase assembly protein HupF</fullName>
    </recommendedName>
</protein>
<dbReference type="Pfam" id="PF01455">
    <property type="entry name" value="HupF_HypC"/>
    <property type="match status" value="1"/>
</dbReference>
<evidence type="ECO:0000313" key="2">
    <source>
        <dbReference type="EMBL" id="CAJ0876883.1"/>
    </source>
</evidence>
<accession>A0AA48M4F5</accession>
<dbReference type="GO" id="GO:0005506">
    <property type="term" value="F:iron ion binding"/>
    <property type="evidence" value="ECO:0007669"/>
    <property type="project" value="TreeGrafter"/>
</dbReference>
<comment type="similarity">
    <text evidence="1">Belongs to the HupF/HypC family.</text>
</comment>
<dbReference type="InterPro" id="IPR001109">
    <property type="entry name" value="Hydrogenase_HupF/HypC"/>
</dbReference>
<dbReference type="AlphaFoldDB" id="A0AA48M4F5"/>
<dbReference type="NCBIfam" id="TIGR00074">
    <property type="entry name" value="hypC_hupF"/>
    <property type="match status" value="1"/>
</dbReference>
<reference evidence="2" key="1">
    <citation type="submission" date="2023-07" db="EMBL/GenBank/DDBJ databases">
        <authorList>
            <person name="Pelsma A.J. K."/>
        </authorList>
    </citation>
    <scope>NUCLEOTIDE SEQUENCE</scope>
</reference>
<dbReference type="SUPFAM" id="SSF159127">
    <property type="entry name" value="HupF/HypC-like"/>
    <property type="match status" value="1"/>
</dbReference>
<dbReference type="GO" id="GO:0051604">
    <property type="term" value="P:protein maturation"/>
    <property type="evidence" value="ECO:0007669"/>
    <property type="project" value="TreeGrafter"/>
</dbReference>
<evidence type="ECO:0000256" key="1">
    <source>
        <dbReference type="ARBA" id="ARBA00006018"/>
    </source>
</evidence>
<name>A0AA48M4F5_9ZZZZ</name>
<dbReference type="GO" id="GO:1902670">
    <property type="term" value="F:carbon dioxide binding"/>
    <property type="evidence" value="ECO:0007669"/>
    <property type="project" value="TreeGrafter"/>
</dbReference>